<dbReference type="AlphaFoldDB" id="A0AAV7J100"/>
<feature type="compositionally biased region" description="Basic and acidic residues" evidence="1">
    <location>
        <begin position="361"/>
        <end position="383"/>
    </location>
</feature>
<protein>
    <submittedName>
        <fullName evidence="2">Uncharacterized protein</fullName>
    </submittedName>
</protein>
<accession>A0AAV7J100</accession>
<dbReference type="Proteomes" id="UP000826195">
    <property type="component" value="Unassembled WGS sequence"/>
</dbReference>
<name>A0AAV7J100_COTGL</name>
<dbReference type="PANTHER" id="PTHR33480:SF1">
    <property type="entry name" value="TYR RECOMBINASE DOMAIN-CONTAINING PROTEIN"/>
    <property type="match status" value="1"/>
</dbReference>
<feature type="compositionally biased region" description="Basic and acidic residues" evidence="1">
    <location>
        <begin position="283"/>
        <end position="302"/>
    </location>
</feature>
<dbReference type="EMBL" id="JAHXZJ010000002">
    <property type="protein sequence ID" value="KAH0563787.1"/>
    <property type="molecule type" value="Genomic_DNA"/>
</dbReference>
<dbReference type="PANTHER" id="PTHR33480">
    <property type="entry name" value="SET DOMAIN-CONTAINING PROTEIN-RELATED"/>
    <property type="match status" value="1"/>
</dbReference>
<proteinExistence type="predicted"/>
<evidence type="ECO:0000313" key="3">
    <source>
        <dbReference type="Proteomes" id="UP000826195"/>
    </source>
</evidence>
<feature type="compositionally biased region" description="Basic and acidic residues" evidence="1">
    <location>
        <begin position="391"/>
        <end position="409"/>
    </location>
</feature>
<feature type="region of interest" description="Disordered" evidence="1">
    <location>
        <begin position="361"/>
        <end position="441"/>
    </location>
</feature>
<organism evidence="2 3">
    <name type="scientific">Cotesia glomerata</name>
    <name type="common">Lepidopteran parasitic wasp</name>
    <name type="synonym">Apanteles glomeratus</name>
    <dbReference type="NCBI Taxonomy" id="32391"/>
    <lineage>
        <taxon>Eukaryota</taxon>
        <taxon>Metazoa</taxon>
        <taxon>Ecdysozoa</taxon>
        <taxon>Arthropoda</taxon>
        <taxon>Hexapoda</taxon>
        <taxon>Insecta</taxon>
        <taxon>Pterygota</taxon>
        <taxon>Neoptera</taxon>
        <taxon>Endopterygota</taxon>
        <taxon>Hymenoptera</taxon>
        <taxon>Apocrita</taxon>
        <taxon>Ichneumonoidea</taxon>
        <taxon>Braconidae</taxon>
        <taxon>Microgastrinae</taxon>
        <taxon>Cotesia</taxon>
    </lineage>
</organism>
<evidence type="ECO:0000313" key="2">
    <source>
        <dbReference type="EMBL" id="KAH0563787.1"/>
    </source>
</evidence>
<comment type="caution">
    <text evidence="2">The sequence shown here is derived from an EMBL/GenBank/DDBJ whole genome shotgun (WGS) entry which is preliminary data.</text>
</comment>
<feature type="region of interest" description="Disordered" evidence="1">
    <location>
        <begin position="252"/>
        <end position="303"/>
    </location>
</feature>
<reference evidence="2 3" key="1">
    <citation type="journal article" date="2021" name="J. Hered.">
        <title>A chromosome-level genome assembly of the parasitoid wasp, Cotesia glomerata (Hymenoptera: Braconidae).</title>
        <authorList>
            <person name="Pinto B.J."/>
            <person name="Weis J.J."/>
            <person name="Gamble T."/>
            <person name="Ode P.J."/>
            <person name="Paul R."/>
            <person name="Zaspel J.M."/>
        </authorList>
    </citation>
    <scope>NUCLEOTIDE SEQUENCE [LARGE SCALE GENOMIC DNA]</scope>
    <source>
        <strain evidence="2">CgM1</strain>
    </source>
</reference>
<evidence type="ECO:0000256" key="1">
    <source>
        <dbReference type="SAM" id="MobiDB-lite"/>
    </source>
</evidence>
<gene>
    <name evidence="2" type="ORF">KQX54_006438</name>
</gene>
<feature type="compositionally biased region" description="Polar residues" evidence="1">
    <location>
        <begin position="255"/>
        <end position="268"/>
    </location>
</feature>
<keyword evidence="3" id="KW-1185">Reference proteome</keyword>
<sequence>MSKQSKKVQAKPLPTMEDINSFRNYIEACLVSAIESLTARFKYYAWKKLSQCTLISIMLFNRKRPGELERICLDDYKRAKKFEETNKDEYNQLSSQNKRLVDEYLRIEFREVGREIPLLLSTSMRSFIDIILSHRSAAQIHPDNPFIFALPGFDGTRYKHLEACVLMRKFSEKCEAVYPERLRATELRKHFATTVASLKIDECQIYDVSNFMGHAEKIYRDHYRQAVVTRDVCGVSQILEVASGVNIMIRRDQSRSTSEPTFQKQAKANDTDNDDQNAFLDNMPHHEEVNSSDSENFHDTTRVKNLTRRKRKILSFELLDRQPSDATSNSGESMKKKSKTDDLVKVTLVIKQCSAIPPKTKAEYQKEYRERQKARENENKQESTAKPPKTNAEHQKAFRDRQKINKRESNPASNAPSKTKKTQSEHCNEYQQKSRLKRHRV</sequence>